<organism evidence="3 4">
    <name type="scientific">Microcella putealis</name>
    <dbReference type="NCBI Taxonomy" id="337005"/>
    <lineage>
        <taxon>Bacteria</taxon>
        <taxon>Bacillati</taxon>
        <taxon>Actinomycetota</taxon>
        <taxon>Actinomycetes</taxon>
        <taxon>Micrococcales</taxon>
        <taxon>Microbacteriaceae</taxon>
        <taxon>Microcella</taxon>
    </lineage>
</organism>
<reference evidence="3 4" key="1">
    <citation type="journal article" date="2015" name="Stand. Genomic Sci.">
        <title>Genomic Encyclopedia of Bacterial and Archaeal Type Strains, Phase III: the genomes of soil and plant-associated and newly described type strains.</title>
        <authorList>
            <person name="Whitman W.B."/>
            <person name="Woyke T."/>
            <person name="Klenk H.P."/>
            <person name="Zhou Y."/>
            <person name="Lilburn T.G."/>
            <person name="Beck B.J."/>
            <person name="De Vos P."/>
            <person name="Vandamme P."/>
            <person name="Eisen J.A."/>
            <person name="Garrity G."/>
            <person name="Hugenholtz P."/>
            <person name="Kyrpides N.C."/>
        </authorList>
    </citation>
    <scope>NUCLEOTIDE SEQUENCE [LARGE SCALE GENOMIC DNA]</scope>
    <source>
        <strain evidence="3 4">CV2</strain>
    </source>
</reference>
<dbReference type="Gene3D" id="3.20.20.140">
    <property type="entry name" value="Metal-dependent hydrolases"/>
    <property type="match status" value="1"/>
</dbReference>
<dbReference type="Pfam" id="PF02811">
    <property type="entry name" value="PHP"/>
    <property type="match status" value="1"/>
</dbReference>
<evidence type="ECO:0000256" key="1">
    <source>
        <dbReference type="SAM" id="MobiDB-lite"/>
    </source>
</evidence>
<dbReference type="Gene3D" id="1.10.150.650">
    <property type="match status" value="1"/>
</dbReference>
<dbReference type="PANTHER" id="PTHR42924">
    <property type="entry name" value="EXONUCLEASE"/>
    <property type="match status" value="1"/>
</dbReference>
<accession>A0A4V2EWX4</accession>
<keyword evidence="4" id="KW-1185">Reference proteome</keyword>
<dbReference type="Proteomes" id="UP000293519">
    <property type="component" value="Unassembled WGS sequence"/>
</dbReference>
<evidence type="ECO:0000313" key="4">
    <source>
        <dbReference type="Proteomes" id="UP000293519"/>
    </source>
</evidence>
<dbReference type="SUPFAM" id="SSF89550">
    <property type="entry name" value="PHP domain-like"/>
    <property type="match status" value="1"/>
</dbReference>
<proteinExistence type="predicted"/>
<feature type="region of interest" description="Disordered" evidence="1">
    <location>
        <begin position="1"/>
        <end position="24"/>
    </location>
</feature>
<gene>
    <name evidence="3" type="ORF">EV141_1213</name>
</gene>
<dbReference type="AlphaFoldDB" id="A0A4V2EWX4"/>
<protein>
    <recommendedName>
        <fullName evidence="2">Polymerase/histidinol phosphatase N-terminal domain-containing protein</fullName>
    </recommendedName>
</protein>
<dbReference type="PANTHER" id="PTHR42924:SF3">
    <property type="entry name" value="POLYMERASE_HISTIDINOL PHOSPHATASE N-TERMINAL DOMAIN-CONTAINING PROTEIN"/>
    <property type="match status" value="1"/>
</dbReference>
<dbReference type="InterPro" id="IPR004013">
    <property type="entry name" value="PHP_dom"/>
</dbReference>
<evidence type="ECO:0000313" key="3">
    <source>
        <dbReference type="EMBL" id="RZS57500.1"/>
    </source>
</evidence>
<feature type="domain" description="Polymerase/histidinol phosphatase N-terminal" evidence="2">
    <location>
        <begin position="26"/>
        <end position="91"/>
    </location>
</feature>
<dbReference type="InterPro" id="IPR016195">
    <property type="entry name" value="Pol/histidinol_Pase-like"/>
</dbReference>
<dbReference type="InterPro" id="IPR052018">
    <property type="entry name" value="PHP_domain"/>
</dbReference>
<dbReference type="GO" id="GO:0004534">
    <property type="term" value="F:5'-3' RNA exonuclease activity"/>
    <property type="evidence" value="ECO:0007669"/>
    <property type="project" value="TreeGrafter"/>
</dbReference>
<sequence length="303" mass="32377">MALDAREEGGLSVGSTYDGPMPAPLIDLHTHSSVSDGTETPTQLVRAAVEAGLDTIAITDHDSTAGWDEALAAAADTGLQVIRGMELSTRDEWRSVHVLGYLFDPNDGDLVAETARIRDDRLTRAERMVGRLSEDFDVTWEDVLAQSGGVSIGRPHIADALVARGIVRTRSEAFASILHFQGGYYLPHAAPTVLDGVRLIANAGGAPVIAHPATRGADAVINERMLVQLIEVGLVGLEVGHRENSVPGRATLEAWAQKYELVVTGSSDYHGEGKPNRLAENTTSPEALERIVARTRGVQPVRA</sequence>
<comment type="caution">
    <text evidence="3">The sequence shown here is derived from an EMBL/GenBank/DDBJ whole genome shotgun (WGS) entry which is preliminary data.</text>
</comment>
<dbReference type="EMBL" id="SGWW01000002">
    <property type="protein sequence ID" value="RZS57500.1"/>
    <property type="molecule type" value="Genomic_DNA"/>
</dbReference>
<name>A0A4V2EWX4_9MICO</name>
<dbReference type="InterPro" id="IPR003141">
    <property type="entry name" value="Pol/His_phosphatase_N"/>
</dbReference>
<dbReference type="CDD" id="cd07438">
    <property type="entry name" value="PHP_HisPPase_AMP"/>
    <property type="match status" value="1"/>
</dbReference>
<dbReference type="GO" id="GO:0035312">
    <property type="term" value="F:5'-3' DNA exonuclease activity"/>
    <property type="evidence" value="ECO:0007669"/>
    <property type="project" value="TreeGrafter"/>
</dbReference>
<evidence type="ECO:0000259" key="2">
    <source>
        <dbReference type="SMART" id="SM00481"/>
    </source>
</evidence>
<dbReference type="SMART" id="SM00481">
    <property type="entry name" value="POLIIIAc"/>
    <property type="match status" value="1"/>
</dbReference>